<dbReference type="AlphaFoldDB" id="A0A6J6WI88"/>
<evidence type="ECO:0000313" key="5">
    <source>
        <dbReference type="EMBL" id="CAB4867381.1"/>
    </source>
</evidence>
<dbReference type="Gene3D" id="3.30.300.30">
    <property type="match status" value="1"/>
</dbReference>
<proteinExistence type="predicted"/>
<dbReference type="EMBL" id="CAEZZP010000133">
    <property type="protein sequence ID" value="CAB4783569.1"/>
    <property type="molecule type" value="Genomic_DNA"/>
</dbReference>
<evidence type="ECO:0000313" key="4">
    <source>
        <dbReference type="EMBL" id="CAB4783569.1"/>
    </source>
</evidence>
<dbReference type="SUPFAM" id="SSF56801">
    <property type="entry name" value="Acetyl-CoA synthetase-like"/>
    <property type="match status" value="1"/>
</dbReference>
<reference evidence="4" key="1">
    <citation type="submission" date="2020-05" db="EMBL/GenBank/DDBJ databases">
        <authorList>
            <person name="Chiriac C."/>
            <person name="Salcher M."/>
            <person name="Ghai R."/>
            <person name="Kavagutti S V."/>
        </authorList>
    </citation>
    <scope>NUCLEOTIDE SEQUENCE</scope>
</reference>
<evidence type="ECO:0000313" key="3">
    <source>
        <dbReference type="EMBL" id="CAB4718000.1"/>
    </source>
</evidence>
<name>A0A6J6WI88_9ZZZZ</name>
<gene>
    <name evidence="3" type="ORF">UFOPK2658_00822</name>
    <name evidence="4" type="ORF">UFOPK2880_01598</name>
    <name evidence="5" type="ORF">UFOPK3304_00809</name>
</gene>
<dbReference type="PROSITE" id="PS00455">
    <property type="entry name" value="AMP_BINDING"/>
    <property type="match status" value="1"/>
</dbReference>
<accession>A0A6J6WI88</accession>
<sequence length="511" mass="55463">MTINTDGNTEGTCFGNLWQDAVATRSNATFLVFETSSGSSHSWTYAEFDDVVARAAATLVRLGVDKGDSVNLALTNSPAFVALWLASVRLGAWIVPSDPQSRTQELVEHQSRTRARVGVCSVHREDEFRAAALSIPVIAIDEDDCELAVFGTEKFTNWPMLNIRDRAAVMFTSGTTGRPKGVDISQANYSFAGQVMAAASGLTADDRQLVVLPLFHANAQYYSFASAIAVGASVALMSTFSATRFLQQAKTYAATHASLFAAPIRMILARGNTPVPGLALKHCWYAMNIAEHQYVELSQLLACQPRQLYGMTETIPAVLTDESQAPRPDCMGYVSPGCMLDVQDAEGHPVAVGEIGEIVVGGTPGITLFSGYLDDPETTAKSYRNGWFLTGDRATRDASGRHFFDGRRADVLKVAGENVSTVEVEQVLSAHPDILEAAVIGQPDEIRDEVPVGFVVARDPQNAPTVAELHVWCDERLAKSKRPRDITYVDELPRTSVGKIRKFLLKESQPS</sequence>
<dbReference type="InterPro" id="IPR042099">
    <property type="entry name" value="ANL_N_sf"/>
</dbReference>
<feature type="domain" description="AMP-dependent synthetase/ligase" evidence="1">
    <location>
        <begin position="19"/>
        <end position="373"/>
    </location>
</feature>
<evidence type="ECO:0000259" key="1">
    <source>
        <dbReference type="Pfam" id="PF00501"/>
    </source>
</evidence>
<evidence type="ECO:0000259" key="2">
    <source>
        <dbReference type="Pfam" id="PF13193"/>
    </source>
</evidence>
<organism evidence="4">
    <name type="scientific">freshwater metagenome</name>
    <dbReference type="NCBI Taxonomy" id="449393"/>
    <lineage>
        <taxon>unclassified sequences</taxon>
        <taxon>metagenomes</taxon>
        <taxon>ecological metagenomes</taxon>
    </lineage>
</organism>
<dbReference type="GO" id="GO:0016878">
    <property type="term" value="F:acid-thiol ligase activity"/>
    <property type="evidence" value="ECO:0007669"/>
    <property type="project" value="UniProtKB-ARBA"/>
</dbReference>
<dbReference type="EMBL" id="CAFBLJ010000033">
    <property type="protein sequence ID" value="CAB4867381.1"/>
    <property type="molecule type" value="Genomic_DNA"/>
</dbReference>
<protein>
    <submittedName>
        <fullName evidence="4">Unannotated protein</fullName>
    </submittedName>
</protein>
<dbReference type="Pfam" id="PF00501">
    <property type="entry name" value="AMP-binding"/>
    <property type="match status" value="1"/>
</dbReference>
<dbReference type="InterPro" id="IPR020845">
    <property type="entry name" value="AMP-binding_CS"/>
</dbReference>
<dbReference type="Pfam" id="PF13193">
    <property type="entry name" value="AMP-binding_C"/>
    <property type="match status" value="1"/>
</dbReference>
<dbReference type="PANTHER" id="PTHR43767">
    <property type="entry name" value="LONG-CHAIN-FATTY-ACID--COA LIGASE"/>
    <property type="match status" value="1"/>
</dbReference>
<dbReference type="InterPro" id="IPR025110">
    <property type="entry name" value="AMP-bd_C"/>
</dbReference>
<feature type="domain" description="AMP-binding enzyme C-terminal" evidence="2">
    <location>
        <begin position="423"/>
        <end position="499"/>
    </location>
</feature>
<dbReference type="EMBL" id="CAEZYH010000026">
    <property type="protein sequence ID" value="CAB4718000.1"/>
    <property type="molecule type" value="Genomic_DNA"/>
</dbReference>
<dbReference type="InterPro" id="IPR050237">
    <property type="entry name" value="ATP-dep_AMP-bd_enzyme"/>
</dbReference>
<dbReference type="PANTHER" id="PTHR43767:SF1">
    <property type="entry name" value="NONRIBOSOMAL PEPTIDE SYNTHASE PES1 (EUROFUNG)-RELATED"/>
    <property type="match status" value="1"/>
</dbReference>
<dbReference type="Gene3D" id="3.40.50.12780">
    <property type="entry name" value="N-terminal domain of ligase-like"/>
    <property type="match status" value="1"/>
</dbReference>
<dbReference type="InterPro" id="IPR000873">
    <property type="entry name" value="AMP-dep_synth/lig_dom"/>
</dbReference>
<dbReference type="InterPro" id="IPR045851">
    <property type="entry name" value="AMP-bd_C_sf"/>
</dbReference>